<comment type="similarity">
    <text evidence="2">Belongs to the SVP26 family.</text>
</comment>
<dbReference type="EMBL" id="JH370132">
    <property type="protein sequence ID" value="ELA42355.1"/>
    <property type="molecule type" value="Genomic_DNA"/>
</dbReference>
<keyword evidence="3 6" id="KW-0812">Transmembrane</keyword>
<dbReference type="Proteomes" id="UP000011082">
    <property type="component" value="Unassembled WGS sequence"/>
</dbReference>
<comment type="subcellular location">
    <subcellularLocation>
        <location evidence="1">Membrane</location>
        <topology evidence="1">Multi-pass membrane protein</topology>
    </subcellularLocation>
</comment>
<keyword evidence="4 6" id="KW-1133">Transmembrane helix</keyword>
<dbReference type="HOGENOM" id="CLU_128914_0_0_1"/>
<dbReference type="OMA" id="TMGTEPV"/>
<reference evidence="8" key="1">
    <citation type="submission" date="2011-05" db="EMBL/GenBank/DDBJ databases">
        <title>The genome sequence of Vittaforma corneae strain ATCC 50505.</title>
        <authorList>
            <consortium name="The Broad Institute Genome Sequencing Platform"/>
            <person name="Cuomo C."/>
            <person name="Didier E."/>
            <person name="Bowers L."/>
            <person name="Young S.K."/>
            <person name="Zeng Q."/>
            <person name="Gargeya S."/>
            <person name="Fitzgerald M."/>
            <person name="Haas B."/>
            <person name="Abouelleil A."/>
            <person name="Alvarado L."/>
            <person name="Arachchi H.M."/>
            <person name="Berlin A."/>
            <person name="Chapman S.B."/>
            <person name="Gearin G."/>
            <person name="Goldberg J."/>
            <person name="Griggs A."/>
            <person name="Gujja S."/>
            <person name="Hansen M."/>
            <person name="Heiman D."/>
            <person name="Howarth C."/>
            <person name="Larimer J."/>
            <person name="Lui A."/>
            <person name="MacDonald P.J.P."/>
            <person name="McCowen C."/>
            <person name="Montmayeur A."/>
            <person name="Murphy C."/>
            <person name="Neiman D."/>
            <person name="Pearson M."/>
            <person name="Priest M."/>
            <person name="Roberts A."/>
            <person name="Saif S."/>
            <person name="Shea T."/>
            <person name="Sisk P."/>
            <person name="Stolte C."/>
            <person name="Sykes S."/>
            <person name="Wortman J."/>
            <person name="Nusbaum C."/>
            <person name="Birren B."/>
        </authorList>
    </citation>
    <scope>NUCLEOTIDE SEQUENCE [LARGE SCALE GENOMIC DNA]</scope>
    <source>
        <strain evidence="8">ATCC 50505</strain>
    </source>
</reference>
<dbReference type="VEuPathDB" id="MicrosporidiaDB:VICG_00453"/>
<gene>
    <name evidence="7" type="ORF">VICG_00453</name>
</gene>
<keyword evidence="5 6" id="KW-0472">Membrane</keyword>
<dbReference type="PANTHER" id="PTHR13144:SF0">
    <property type="entry name" value="PROTEIN TEX261"/>
    <property type="match status" value="1"/>
</dbReference>
<name>L2GPB2_VITCO</name>
<keyword evidence="8" id="KW-1185">Reference proteome</keyword>
<evidence type="ECO:0000313" key="7">
    <source>
        <dbReference type="EMBL" id="ELA42355.1"/>
    </source>
</evidence>
<proteinExistence type="inferred from homology"/>
<evidence type="ECO:0000256" key="2">
    <source>
        <dbReference type="ARBA" id="ARBA00008096"/>
    </source>
</evidence>
<dbReference type="RefSeq" id="XP_007603906.1">
    <property type="nucleotide sequence ID" value="XM_007603844.1"/>
</dbReference>
<dbReference type="GO" id="GO:0030134">
    <property type="term" value="C:COPII-coated ER to Golgi transport vesicle"/>
    <property type="evidence" value="ECO:0007669"/>
    <property type="project" value="TreeGrafter"/>
</dbReference>
<feature type="transmembrane region" description="Helical" evidence="6">
    <location>
        <begin position="51"/>
        <end position="73"/>
    </location>
</feature>
<feature type="transmembrane region" description="Helical" evidence="6">
    <location>
        <begin position="120"/>
        <end position="141"/>
    </location>
</feature>
<feature type="transmembrane region" description="Helical" evidence="6">
    <location>
        <begin position="93"/>
        <end position="113"/>
    </location>
</feature>
<dbReference type="GO" id="GO:0000139">
    <property type="term" value="C:Golgi membrane"/>
    <property type="evidence" value="ECO:0007669"/>
    <property type="project" value="TreeGrafter"/>
</dbReference>
<organism evidence="7 8">
    <name type="scientific">Vittaforma corneae (strain ATCC 50505)</name>
    <name type="common">Microsporidian parasite</name>
    <name type="synonym">Nosema corneum</name>
    <dbReference type="NCBI Taxonomy" id="993615"/>
    <lineage>
        <taxon>Eukaryota</taxon>
        <taxon>Fungi</taxon>
        <taxon>Fungi incertae sedis</taxon>
        <taxon>Microsporidia</taxon>
        <taxon>Nosematidae</taxon>
        <taxon>Vittaforma</taxon>
    </lineage>
</organism>
<dbReference type="InterPro" id="IPR007277">
    <property type="entry name" value="Svp26/Tex261"/>
</dbReference>
<evidence type="ECO:0000256" key="6">
    <source>
        <dbReference type="SAM" id="Phobius"/>
    </source>
</evidence>
<dbReference type="Pfam" id="PF04148">
    <property type="entry name" value="Erv26"/>
    <property type="match status" value="1"/>
</dbReference>
<dbReference type="AlphaFoldDB" id="L2GPB2"/>
<dbReference type="STRING" id="993615.L2GPB2"/>
<dbReference type="GO" id="GO:0006888">
    <property type="term" value="P:endoplasmic reticulum to Golgi vesicle-mediated transport"/>
    <property type="evidence" value="ECO:0007669"/>
    <property type="project" value="InterPro"/>
</dbReference>
<evidence type="ECO:0000256" key="3">
    <source>
        <dbReference type="ARBA" id="ARBA00022692"/>
    </source>
</evidence>
<evidence type="ECO:0000256" key="5">
    <source>
        <dbReference type="ARBA" id="ARBA00023136"/>
    </source>
</evidence>
<dbReference type="PANTHER" id="PTHR13144">
    <property type="entry name" value="TEX261 PROTEIN"/>
    <property type="match status" value="1"/>
</dbReference>
<dbReference type="GO" id="GO:0097020">
    <property type="term" value="F:COPII receptor activity"/>
    <property type="evidence" value="ECO:0007669"/>
    <property type="project" value="InterPro"/>
</dbReference>
<accession>L2GPB2</accession>
<dbReference type="GO" id="GO:0005789">
    <property type="term" value="C:endoplasmic reticulum membrane"/>
    <property type="evidence" value="ECO:0007669"/>
    <property type="project" value="TreeGrafter"/>
</dbReference>
<feature type="transmembrane region" description="Helical" evidence="6">
    <location>
        <begin position="6"/>
        <end position="30"/>
    </location>
</feature>
<dbReference type="OrthoDB" id="28257at2759"/>
<evidence type="ECO:0000313" key="8">
    <source>
        <dbReference type="Proteomes" id="UP000011082"/>
    </source>
</evidence>
<evidence type="ECO:0000256" key="1">
    <source>
        <dbReference type="ARBA" id="ARBA00004141"/>
    </source>
</evidence>
<protein>
    <submittedName>
        <fullName evidence="7">Uncharacterized protein</fullName>
    </submittedName>
</protein>
<sequence length="165" mass="18914">MIFTFLKVSVFLILGILALVGIGVGFIWLIDYFDANPYGSKELVQKVLYTSVALHVLFLLTGMPILQILYSLGVQYCFNTLFDTYSLIRVEDPRFIGGLIGSLVNYFLMLRFFTVYEKKIILFIPYLCIIWATPVCFFFSISVNEDTLFVKKGGKKEQNICWTVP</sequence>
<evidence type="ECO:0000256" key="4">
    <source>
        <dbReference type="ARBA" id="ARBA00022989"/>
    </source>
</evidence>
<dbReference type="InParanoid" id="L2GPB2"/>
<dbReference type="GeneID" id="19881171"/>